<name>A0A6N8FBD8_9BACI</name>
<protein>
    <submittedName>
        <fullName evidence="4">Prepilin-type N-terminal cleavage/methylation domain-containing protein</fullName>
    </submittedName>
</protein>
<dbReference type="EMBL" id="WOCA01000001">
    <property type="protein sequence ID" value="MUK86850.1"/>
    <property type="molecule type" value="Genomic_DNA"/>
</dbReference>
<keyword evidence="3" id="KW-0812">Transmembrane</keyword>
<reference evidence="4 5" key="1">
    <citation type="submission" date="2019-11" db="EMBL/GenBank/DDBJ databases">
        <authorList>
            <person name="Li X."/>
        </authorList>
    </citation>
    <scope>NUCLEOTIDE SEQUENCE [LARGE SCALE GENOMIC DNA]</scope>
    <source>
        <strain evidence="4 5">L9</strain>
    </source>
</reference>
<proteinExistence type="predicted"/>
<keyword evidence="5" id="KW-1185">Reference proteome</keyword>
<keyword evidence="2" id="KW-0178">Competence</keyword>
<feature type="transmembrane region" description="Helical" evidence="3">
    <location>
        <begin position="12"/>
        <end position="35"/>
    </location>
</feature>
<comment type="subcellular location">
    <subcellularLocation>
        <location evidence="1">Cell surface</location>
    </subcellularLocation>
</comment>
<keyword evidence="3" id="KW-0472">Membrane</keyword>
<evidence type="ECO:0000256" key="2">
    <source>
        <dbReference type="ARBA" id="ARBA00023287"/>
    </source>
</evidence>
<dbReference type="Pfam" id="PF07963">
    <property type="entry name" value="N_methyl"/>
    <property type="match status" value="1"/>
</dbReference>
<gene>
    <name evidence="4" type="ORF">GMD78_00345</name>
</gene>
<keyword evidence="3" id="KW-1133">Transmembrane helix</keyword>
<evidence type="ECO:0000313" key="4">
    <source>
        <dbReference type="EMBL" id="MUK86850.1"/>
    </source>
</evidence>
<dbReference type="GO" id="GO:0030420">
    <property type="term" value="P:establishment of competence for transformation"/>
    <property type="evidence" value="ECO:0007669"/>
    <property type="project" value="UniProtKB-KW"/>
</dbReference>
<dbReference type="RefSeq" id="WP_155666039.1">
    <property type="nucleotide sequence ID" value="NZ_WOCA01000001.1"/>
</dbReference>
<dbReference type="GO" id="GO:0009986">
    <property type="term" value="C:cell surface"/>
    <property type="evidence" value="ECO:0007669"/>
    <property type="project" value="UniProtKB-SubCell"/>
</dbReference>
<organism evidence="4 5">
    <name type="scientific">Ornithinibacillus caprae</name>
    <dbReference type="NCBI Taxonomy" id="2678566"/>
    <lineage>
        <taxon>Bacteria</taxon>
        <taxon>Bacillati</taxon>
        <taxon>Bacillota</taxon>
        <taxon>Bacilli</taxon>
        <taxon>Bacillales</taxon>
        <taxon>Bacillaceae</taxon>
        <taxon>Ornithinibacillus</taxon>
    </lineage>
</organism>
<comment type="caution">
    <text evidence="4">The sequence shown here is derived from an EMBL/GenBank/DDBJ whole genome shotgun (WGS) entry which is preliminary data.</text>
</comment>
<dbReference type="Gene3D" id="3.30.700.10">
    <property type="entry name" value="Glycoprotein, Type 4 Pilin"/>
    <property type="match status" value="1"/>
</dbReference>
<evidence type="ECO:0000313" key="5">
    <source>
        <dbReference type="Proteomes" id="UP000469125"/>
    </source>
</evidence>
<evidence type="ECO:0000256" key="1">
    <source>
        <dbReference type="ARBA" id="ARBA00004241"/>
    </source>
</evidence>
<dbReference type="Proteomes" id="UP000469125">
    <property type="component" value="Unassembled WGS sequence"/>
</dbReference>
<accession>A0A6N8FBD8</accession>
<evidence type="ECO:0000256" key="3">
    <source>
        <dbReference type="SAM" id="Phobius"/>
    </source>
</evidence>
<dbReference type="AlphaFoldDB" id="A0A6N8FBD8"/>
<dbReference type="NCBIfam" id="TIGR02532">
    <property type="entry name" value="IV_pilin_GFxxxE"/>
    <property type="match status" value="1"/>
</dbReference>
<dbReference type="InterPro" id="IPR012902">
    <property type="entry name" value="N_methyl_site"/>
</dbReference>
<sequence length="142" mass="16121">MYQKLYENNNGFTLIEIIASIAILGMVIAVFLPIFPQIMQWSNNADDELVASNLLGQVTYDIKQLPLVDSTTINSCPDMKTITGLDSLGESATYVLNNREYRIELNICQEIDVDLYRTNIRIYSPDHKLVSESYTYIGESNE</sequence>